<accession>A0A5J5C5J9</accession>
<dbReference type="Pfam" id="PF00462">
    <property type="entry name" value="Glutaredoxin"/>
    <property type="match status" value="1"/>
</dbReference>
<dbReference type="GO" id="GO:0034599">
    <property type="term" value="P:cellular response to oxidative stress"/>
    <property type="evidence" value="ECO:0007669"/>
    <property type="project" value="TreeGrafter"/>
</dbReference>
<dbReference type="Proteomes" id="UP000325577">
    <property type="component" value="Linkage Group LG0"/>
</dbReference>
<dbReference type="AlphaFoldDB" id="A0A5J5C5J9"/>
<reference evidence="2 3" key="1">
    <citation type="submission" date="2019-09" db="EMBL/GenBank/DDBJ databases">
        <title>A chromosome-level genome assembly of the Chinese tupelo Nyssa sinensis.</title>
        <authorList>
            <person name="Yang X."/>
            <person name="Kang M."/>
            <person name="Yang Y."/>
            <person name="Xiong H."/>
            <person name="Wang M."/>
            <person name="Zhang Z."/>
            <person name="Wang Z."/>
            <person name="Wu H."/>
            <person name="Ma T."/>
            <person name="Liu J."/>
            <person name="Xi Z."/>
        </authorList>
    </citation>
    <scope>NUCLEOTIDE SEQUENCE [LARGE SCALE GENOMIC DNA]</scope>
    <source>
        <strain evidence="2">J267</strain>
        <tissue evidence="2">Leaf</tissue>
    </source>
</reference>
<dbReference type="PANTHER" id="PTHR45694:SF18">
    <property type="entry name" value="GLUTAREDOXIN-1-RELATED"/>
    <property type="match status" value="1"/>
</dbReference>
<name>A0A5J5C5J9_9ASTE</name>
<dbReference type="PANTHER" id="PTHR45694">
    <property type="entry name" value="GLUTAREDOXIN 2"/>
    <property type="match status" value="1"/>
</dbReference>
<keyword evidence="3" id="KW-1185">Reference proteome</keyword>
<dbReference type="Gene3D" id="3.40.30.10">
    <property type="entry name" value="Glutaredoxin"/>
    <property type="match status" value="1"/>
</dbReference>
<dbReference type="SUPFAM" id="SSF52833">
    <property type="entry name" value="Thioredoxin-like"/>
    <property type="match status" value="1"/>
</dbReference>
<dbReference type="GO" id="GO:0005737">
    <property type="term" value="C:cytoplasm"/>
    <property type="evidence" value="ECO:0007669"/>
    <property type="project" value="TreeGrafter"/>
</dbReference>
<dbReference type="EMBL" id="CM018031">
    <property type="protein sequence ID" value="KAA8550675.1"/>
    <property type="molecule type" value="Genomic_DNA"/>
</dbReference>
<evidence type="ECO:0000313" key="2">
    <source>
        <dbReference type="EMBL" id="KAA8550675.1"/>
    </source>
</evidence>
<dbReference type="InterPro" id="IPR002109">
    <property type="entry name" value="Glutaredoxin"/>
</dbReference>
<protein>
    <recommendedName>
        <fullName evidence="1">Glutaredoxin domain-containing protein</fullName>
    </recommendedName>
</protein>
<dbReference type="OrthoDB" id="418495at2759"/>
<gene>
    <name evidence="2" type="ORF">F0562_002359</name>
</gene>
<organism evidence="2 3">
    <name type="scientific">Nyssa sinensis</name>
    <dbReference type="NCBI Taxonomy" id="561372"/>
    <lineage>
        <taxon>Eukaryota</taxon>
        <taxon>Viridiplantae</taxon>
        <taxon>Streptophyta</taxon>
        <taxon>Embryophyta</taxon>
        <taxon>Tracheophyta</taxon>
        <taxon>Spermatophyta</taxon>
        <taxon>Magnoliopsida</taxon>
        <taxon>eudicotyledons</taxon>
        <taxon>Gunneridae</taxon>
        <taxon>Pentapetalae</taxon>
        <taxon>asterids</taxon>
        <taxon>Cornales</taxon>
        <taxon>Nyssaceae</taxon>
        <taxon>Nyssa</taxon>
    </lineage>
</organism>
<sequence>MAGLSLSGGFGSVSLTARSPLRSQSLSPLPTHSIIFNNNIRTFSCSRFAVRGPRKVGLTKIRAMTPSFGSRLEESVKKTVNENPVVVYSKTWCSYSSEVKSLFKRLGYQPLIIELDQLDWHPTVNGRGRRELGHPVPTLCTARNLPTPSPGAVVGLAEHFVEMLAADWQQEEMDVDQAGGEEPPKALRHVEAASALLGLKDQEMEQIMALRLQHPELFPHFASIQQRTVQEL</sequence>
<proteinExistence type="predicted"/>
<dbReference type="InterPro" id="IPR036249">
    <property type="entry name" value="Thioredoxin-like_sf"/>
</dbReference>
<evidence type="ECO:0000313" key="3">
    <source>
        <dbReference type="Proteomes" id="UP000325577"/>
    </source>
</evidence>
<evidence type="ECO:0000259" key="1">
    <source>
        <dbReference type="Pfam" id="PF00462"/>
    </source>
</evidence>
<dbReference type="GO" id="GO:0015038">
    <property type="term" value="F:glutathione disulfide oxidoreductase activity"/>
    <property type="evidence" value="ECO:0007669"/>
    <property type="project" value="TreeGrafter"/>
</dbReference>
<dbReference type="PROSITE" id="PS51354">
    <property type="entry name" value="GLUTAREDOXIN_2"/>
    <property type="match status" value="1"/>
</dbReference>
<feature type="domain" description="Glutaredoxin" evidence="1">
    <location>
        <begin position="85"/>
        <end position="117"/>
    </location>
</feature>